<protein>
    <submittedName>
        <fullName evidence="1">Uncharacterized protein</fullName>
    </submittedName>
</protein>
<evidence type="ECO:0000313" key="2">
    <source>
        <dbReference type="Proteomes" id="UP000317171"/>
    </source>
</evidence>
<sequence>MSMADSYKGWHHKEAVTVTFKRSGVADVDVSIAIAKRSAVDEESAMAAGVRLTGNDLFFHLPITLLEADDNYPGELRNADVITDAAGVSWVVKHHQLLSYGTRYKALCSQSRT</sequence>
<proteinExistence type="predicted"/>
<dbReference type="Proteomes" id="UP000317171">
    <property type="component" value="Chromosome"/>
</dbReference>
<evidence type="ECO:0000313" key="1">
    <source>
        <dbReference type="EMBL" id="QDT41066.1"/>
    </source>
</evidence>
<accession>A0A517RB03</accession>
<dbReference type="AlphaFoldDB" id="A0A517RB03"/>
<reference evidence="1 2" key="1">
    <citation type="submission" date="2019-02" db="EMBL/GenBank/DDBJ databases">
        <title>Deep-cultivation of Planctomycetes and their phenomic and genomic characterization uncovers novel biology.</title>
        <authorList>
            <person name="Wiegand S."/>
            <person name="Jogler M."/>
            <person name="Boedeker C."/>
            <person name="Pinto D."/>
            <person name="Vollmers J."/>
            <person name="Rivas-Marin E."/>
            <person name="Kohn T."/>
            <person name="Peeters S.H."/>
            <person name="Heuer A."/>
            <person name="Rast P."/>
            <person name="Oberbeckmann S."/>
            <person name="Bunk B."/>
            <person name="Jeske O."/>
            <person name="Meyerdierks A."/>
            <person name="Storesund J.E."/>
            <person name="Kallscheuer N."/>
            <person name="Luecker S."/>
            <person name="Lage O.M."/>
            <person name="Pohl T."/>
            <person name="Merkel B.J."/>
            <person name="Hornburger P."/>
            <person name="Mueller R.-W."/>
            <person name="Bruemmer F."/>
            <person name="Labrenz M."/>
            <person name="Spormann A.M."/>
            <person name="Op den Camp H."/>
            <person name="Overmann J."/>
            <person name="Amann R."/>
            <person name="Jetten M.S.M."/>
            <person name="Mascher T."/>
            <person name="Medema M.H."/>
            <person name="Devos D.P."/>
            <person name="Kaster A.-K."/>
            <person name="Ovreas L."/>
            <person name="Rohde M."/>
            <person name="Galperin M.Y."/>
            <person name="Jogler C."/>
        </authorList>
    </citation>
    <scope>NUCLEOTIDE SEQUENCE [LARGE SCALE GENOMIC DNA]</scope>
    <source>
        <strain evidence="1 2">Pan241w</strain>
    </source>
</reference>
<dbReference type="KEGG" id="gaz:Pan241w_11250"/>
<name>A0A517RB03_9PLAN</name>
<dbReference type="EMBL" id="CP036269">
    <property type="protein sequence ID" value="QDT41066.1"/>
    <property type="molecule type" value="Genomic_DNA"/>
</dbReference>
<organism evidence="1 2">
    <name type="scientific">Gimesia alba</name>
    <dbReference type="NCBI Taxonomy" id="2527973"/>
    <lineage>
        <taxon>Bacteria</taxon>
        <taxon>Pseudomonadati</taxon>
        <taxon>Planctomycetota</taxon>
        <taxon>Planctomycetia</taxon>
        <taxon>Planctomycetales</taxon>
        <taxon>Planctomycetaceae</taxon>
        <taxon>Gimesia</taxon>
    </lineage>
</organism>
<gene>
    <name evidence="1" type="ORF">Pan241w_11250</name>
</gene>
<keyword evidence="2" id="KW-1185">Reference proteome</keyword>